<dbReference type="AlphaFoldDB" id="A0A1Y1WV16"/>
<dbReference type="EMBL" id="MCFE01000877">
    <property type="protein sequence ID" value="ORX77397.1"/>
    <property type="molecule type" value="Genomic_DNA"/>
</dbReference>
<gene>
    <name evidence="1" type="ORF">K493DRAFT_321386</name>
</gene>
<evidence type="ECO:0000313" key="2">
    <source>
        <dbReference type="Proteomes" id="UP000193498"/>
    </source>
</evidence>
<proteinExistence type="predicted"/>
<accession>A0A1Y1WV16</accession>
<evidence type="ECO:0000313" key="1">
    <source>
        <dbReference type="EMBL" id="ORX77397.1"/>
    </source>
</evidence>
<sequence length="73" mass="8159">MDVIIGWSEMPIINRISASFLASALASAWWVAFASEIQASLRQSQFLMRDAAVPPQPSYRCLRRNPSLTHPSL</sequence>
<comment type="caution">
    <text evidence="1">The sequence shown here is derived from an EMBL/GenBank/DDBJ whole genome shotgun (WGS) entry which is preliminary data.</text>
</comment>
<dbReference type="InParanoid" id="A0A1Y1WV16"/>
<reference evidence="1 2" key="1">
    <citation type="submission" date="2016-07" db="EMBL/GenBank/DDBJ databases">
        <title>Pervasive Adenine N6-methylation of Active Genes in Fungi.</title>
        <authorList>
            <consortium name="DOE Joint Genome Institute"/>
            <person name="Mondo S.J."/>
            <person name="Dannebaum R.O."/>
            <person name="Kuo R.C."/>
            <person name="Labutti K."/>
            <person name="Haridas S."/>
            <person name="Kuo A."/>
            <person name="Salamov A."/>
            <person name="Ahrendt S.R."/>
            <person name="Lipzen A."/>
            <person name="Sullivan W."/>
            <person name="Andreopoulos W.B."/>
            <person name="Clum A."/>
            <person name="Lindquist E."/>
            <person name="Daum C."/>
            <person name="Ramamoorthy G.K."/>
            <person name="Gryganskyi A."/>
            <person name="Culley D."/>
            <person name="Magnuson J.K."/>
            <person name="James T.Y."/>
            <person name="O'Malley M.A."/>
            <person name="Stajich J.E."/>
            <person name="Spatafora J.W."/>
            <person name="Visel A."/>
            <person name="Grigoriev I.V."/>
        </authorList>
    </citation>
    <scope>NUCLEOTIDE SEQUENCE [LARGE SCALE GENOMIC DNA]</scope>
    <source>
        <strain evidence="1 2">CBS 931.73</strain>
    </source>
</reference>
<keyword evidence="2" id="KW-1185">Reference proteome</keyword>
<organism evidence="1 2">
    <name type="scientific">Basidiobolus meristosporus CBS 931.73</name>
    <dbReference type="NCBI Taxonomy" id="1314790"/>
    <lineage>
        <taxon>Eukaryota</taxon>
        <taxon>Fungi</taxon>
        <taxon>Fungi incertae sedis</taxon>
        <taxon>Zoopagomycota</taxon>
        <taxon>Entomophthoromycotina</taxon>
        <taxon>Basidiobolomycetes</taxon>
        <taxon>Basidiobolales</taxon>
        <taxon>Basidiobolaceae</taxon>
        <taxon>Basidiobolus</taxon>
    </lineage>
</organism>
<protein>
    <submittedName>
        <fullName evidence="1">Uncharacterized protein</fullName>
    </submittedName>
</protein>
<dbReference type="Proteomes" id="UP000193498">
    <property type="component" value="Unassembled WGS sequence"/>
</dbReference>
<name>A0A1Y1WV16_9FUNG</name>